<reference evidence="11" key="2">
    <citation type="submission" date="2025-08" db="UniProtKB">
        <authorList>
            <consortium name="Ensembl"/>
        </authorList>
    </citation>
    <scope>IDENTIFICATION</scope>
</reference>
<proteinExistence type="predicted"/>
<comment type="subcellular location">
    <subcellularLocation>
        <location evidence="1">Membrane</location>
        <topology evidence="1">Single-pass type I membrane protein</topology>
    </subcellularLocation>
</comment>
<dbReference type="AlphaFoldDB" id="A0A673U375"/>
<evidence type="ECO:0000256" key="7">
    <source>
        <dbReference type="ARBA" id="ARBA00023180"/>
    </source>
</evidence>
<dbReference type="PANTHER" id="PTHR19944:SF46">
    <property type="entry name" value="HLA CLASS II HISTOCOMPATIBILITY ANTIGEN, DP BETA 1 CHAIN"/>
    <property type="match status" value="1"/>
</dbReference>
<sequence length="300" mass="33933">KFPLLYIPIALLSHFSITVLYLACVLGVAYLYLYQRRSTCYESNGTHRFLEQYIYNRELYVQFDSNSAAGVFVAVSELGLLTAKNWNIQKEFLALRRSAVDTVCKHNFELDEGFTLQRRVQPHVTVSPSKKGHLRHHNLLVCHVSDFYPGHIQVRWFLNGQEETAGILSTNPIHNGDWTFQILVMLEMTPQQGDVYTCQVEHPSLDGPVTVEWKAQSDSARSKMLAGVGGFVLGLMAIGVSFILRFRSQRGKKLLESGCYCLSTISLSYSLVMKNKTTQEKRPLKSDSVKAKTACREEDG</sequence>
<organism evidence="11 12">
    <name type="scientific">Suricata suricatta</name>
    <name type="common">Meerkat</name>
    <dbReference type="NCBI Taxonomy" id="37032"/>
    <lineage>
        <taxon>Eukaryota</taxon>
        <taxon>Metazoa</taxon>
        <taxon>Chordata</taxon>
        <taxon>Craniata</taxon>
        <taxon>Vertebrata</taxon>
        <taxon>Euteleostomi</taxon>
        <taxon>Mammalia</taxon>
        <taxon>Eutheria</taxon>
        <taxon>Laurasiatheria</taxon>
        <taxon>Carnivora</taxon>
        <taxon>Feliformia</taxon>
        <taxon>Herpestidae</taxon>
        <taxon>Suricata</taxon>
    </lineage>
</organism>
<dbReference type="InterPro" id="IPR036179">
    <property type="entry name" value="Ig-like_dom_sf"/>
</dbReference>
<dbReference type="PROSITE" id="PS00290">
    <property type="entry name" value="IG_MHC"/>
    <property type="match status" value="1"/>
</dbReference>
<accession>A0A673U375</accession>
<evidence type="ECO:0000256" key="1">
    <source>
        <dbReference type="ARBA" id="ARBA00004479"/>
    </source>
</evidence>
<dbReference type="PANTHER" id="PTHR19944">
    <property type="entry name" value="MHC CLASS II-RELATED"/>
    <property type="match status" value="1"/>
</dbReference>
<dbReference type="SMART" id="SM00407">
    <property type="entry name" value="IGc1"/>
    <property type="match status" value="1"/>
</dbReference>
<dbReference type="Gene3D" id="2.60.40.10">
    <property type="entry name" value="Immunoglobulins"/>
    <property type="match status" value="1"/>
</dbReference>
<evidence type="ECO:0000256" key="5">
    <source>
        <dbReference type="ARBA" id="ARBA00023130"/>
    </source>
</evidence>
<dbReference type="InterPro" id="IPR050160">
    <property type="entry name" value="MHC/Immunoglobulin"/>
</dbReference>
<dbReference type="FunFam" id="2.60.40.10:FF:000116">
    <property type="entry name" value="HLA class II histocompatibility antigen, DRB1-1 beta chain"/>
    <property type="match status" value="1"/>
</dbReference>
<keyword evidence="3" id="KW-0391">Immunity</keyword>
<evidence type="ECO:0000256" key="9">
    <source>
        <dbReference type="SAM" id="Phobius"/>
    </source>
</evidence>
<dbReference type="InterPro" id="IPR013783">
    <property type="entry name" value="Ig-like_fold"/>
</dbReference>
<dbReference type="Ensembl" id="ENSSSUT00005018299.1">
    <property type="protein sequence ID" value="ENSSSUP00005016045.1"/>
    <property type="gene ID" value="ENSSSUG00005009927.1"/>
</dbReference>
<evidence type="ECO:0000256" key="6">
    <source>
        <dbReference type="ARBA" id="ARBA00023136"/>
    </source>
</evidence>
<keyword evidence="4 9" id="KW-1133">Transmembrane helix</keyword>
<dbReference type="InterPro" id="IPR011162">
    <property type="entry name" value="MHC_I/II-like_Ag-recog"/>
</dbReference>
<dbReference type="SUPFAM" id="SSF54452">
    <property type="entry name" value="MHC antigen-recognition domain"/>
    <property type="match status" value="1"/>
</dbReference>
<name>A0A673U375_SURSU</name>
<keyword evidence="5" id="KW-1064">Adaptive immunity</keyword>
<dbReference type="Pfam" id="PF07654">
    <property type="entry name" value="C1-set"/>
    <property type="match status" value="1"/>
</dbReference>
<evidence type="ECO:0000256" key="2">
    <source>
        <dbReference type="ARBA" id="ARBA00022692"/>
    </source>
</evidence>
<dbReference type="InterPro" id="IPR003597">
    <property type="entry name" value="Ig_C1-set"/>
</dbReference>
<dbReference type="InterPro" id="IPR007110">
    <property type="entry name" value="Ig-like_dom"/>
</dbReference>
<dbReference type="CDD" id="cd21003">
    <property type="entry name" value="IgC1_MHC_II_beta_HLA-DP"/>
    <property type="match status" value="1"/>
</dbReference>
<keyword evidence="8" id="KW-0491">MHC II</keyword>
<feature type="transmembrane region" description="Helical" evidence="9">
    <location>
        <begin position="224"/>
        <end position="248"/>
    </location>
</feature>
<reference evidence="11" key="3">
    <citation type="submission" date="2025-09" db="UniProtKB">
        <authorList>
            <consortium name="Ensembl"/>
        </authorList>
    </citation>
    <scope>IDENTIFICATION</scope>
</reference>
<dbReference type="Proteomes" id="UP000472268">
    <property type="component" value="Chromosome 7"/>
</dbReference>
<evidence type="ECO:0000313" key="12">
    <source>
        <dbReference type="Proteomes" id="UP000472268"/>
    </source>
</evidence>
<dbReference type="GO" id="GO:0002250">
    <property type="term" value="P:adaptive immune response"/>
    <property type="evidence" value="ECO:0007669"/>
    <property type="project" value="UniProtKB-KW"/>
</dbReference>
<reference evidence="11 12" key="1">
    <citation type="submission" date="2019-05" db="EMBL/GenBank/DDBJ databases">
        <title>A Chromosome-scale Meerkat (S. suricatta) Genome Assembly.</title>
        <authorList>
            <person name="Dudchenko O."/>
            <person name="Lieberman Aiden E."/>
            <person name="Tung J."/>
            <person name="Barreiro L.B."/>
            <person name="Clutton-Brock T.H."/>
        </authorList>
    </citation>
    <scope>NUCLEOTIDE SEQUENCE [LARGE SCALE GENOMIC DNA]</scope>
</reference>
<dbReference type="SMART" id="SM00921">
    <property type="entry name" value="MHC_II_beta"/>
    <property type="match status" value="1"/>
</dbReference>
<dbReference type="Pfam" id="PF00969">
    <property type="entry name" value="MHC_II_beta"/>
    <property type="match status" value="1"/>
</dbReference>
<feature type="domain" description="Ig-like" evidence="10">
    <location>
        <begin position="122"/>
        <end position="210"/>
    </location>
</feature>
<dbReference type="InterPro" id="IPR014745">
    <property type="entry name" value="MHC_II_a/b_N"/>
</dbReference>
<evidence type="ECO:0000256" key="4">
    <source>
        <dbReference type="ARBA" id="ARBA00022989"/>
    </source>
</evidence>
<dbReference type="GO" id="GO:0042613">
    <property type="term" value="C:MHC class II protein complex"/>
    <property type="evidence" value="ECO:0007669"/>
    <property type="project" value="UniProtKB-KW"/>
</dbReference>
<evidence type="ECO:0000256" key="8">
    <source>
        <dbReference type="ARBA" id="ARBA00023182"/>
    </source>
</evidence>
<keyword evidence="12" id="KW-1185">Reference proteome</keyword>
<keyword evidence="2 9" id="KW-0812">Transmembrane</keyword>
<keyword evidence="7" id="KW-0325">Glycoprotein</keyword>
<evidence type="ECO:0000259" key="10">
    <source>
        <dbReference type="PROSITE" id="PS50835"/>
    </source>
</evidence>
<gene>
    <name evidence="11" type="primary">LOC115295928</name>
</gene>
<dbReference type="Gene3D" id="3.10.320.10">
    <property type="entry name" value="Class II Histocompatibility Antigen, M Beta Chain, Chain B, domain 1"/>
    <property type="match status" value="1"/>
</dbReference>
<dbReference type="PROSITE" id="PS50835">
    <property type="entry name" value="IG_LIKE"/>
    <property type="match status" value="1"/>
</dbReference>
<feature type="transmembrane region" description="Helical" evidence="9">
    <location>
        <begin position="6"/>
        <end position="33"/>
    </location>
</feature>
<dbReference type="SUPFAM" id="SSF48726">
    <property type="entry name" value="Immunoglobulin"/>
    <property type="match status" value="1"/>
</dbReference>
<keyword evidence="6 9" id="KW-0472">Membrane</keyword>
<evidence type="ECO:0000256" key="3">
    <source>
        <dbReference type="ARBA" id="ARBA00022859"/>
    </source>
</evidence>
<evidence type="ECO:0000313" key="11">
    <source>
        <dbReference type="Ensembl" id="ENSSSUP00005016045.1"/>
    </source>
</evidence>
<protein>
    <submittedName>
        <fullName evidence="11">Major histocompatibility complex, class II, DP beta 1</fullName>
    </submittedName>
</protein>
<dbReference type="GO" id="GO:0002504">
    <property type="term" value="P:antigen processing and presentation of peptide or polysaccharide antigen via MHC class II"/>
    <property type="evidence" value="ECO:0007669"/>
    <property type="project" value="UniProtKB-KW"/>
</dbReference>
<dbReference type="InterPro" id="IPR000353">
    <property type="entry name" value="MHC_II_b_N"/>
</dbReference>
<dbReference type="InterPro" id="IPR003006">
    <property type="entry name" value="Ig/MHC_CS"/>
</dbReference>